<keyword evidence="8" id="KW-0378">Hydrolase</keyword>
<dbReference type="GO" id="GO:0005737">
    <property type="term" value="C:cytoplasm"/>
    <property type="evidence" value="ECO:0007669"/>
    <property type="project" value="UniProtKB-ARBA"/>
</dbReference>
<evidence type="ECO:0000256" key="9">
    <source>
        <dbReference type="ARBA" id="ARBA00022840"/>
    </source>
</evidence>
<dbReference type="InterPro" id="IPR017871">
    <property type="entry name" value="ABC_transporter-like_CS"/>
</dbReference>
<evidence type="ECO:0000256" key="5">
    <source>
        <dbReference type="ARBA" id="ARBA00022475"/>
    </source>
</evidence>
<evidence type="ECO:0000256" key="10">
    <source>
        <dbReference type="ARBA" id="ARBA00023134"/>
    </source>
</evidence>
<comment type="subcellular location">
    <subcellularLocation>
        <location evidence="1">Cell membrane</location>
        <topology evidence="1">Peripheral membrane protein</topology>
        <orientation evidence="1">Cytoplasmic side</orientation>
    </subcellularLocation>
</comment>
<dbReference type="FunFam" id="1.20.120.140:FF:000002">
    <property type="entry name" value="Signal recognition particle receptor FtsY"/>
    <property type="match status" value="1"/>
</dbReference>
<dbReference type="GO" id="GO:0005047">
    <property type="term" value="F:signal recognition particle binding"/>
    <property type="evidence" value="ECO:0007669"/>
    <property type="project" value="TreeGrafter"/>
</dbReference>
<evidence type="ECO:0000256" key="6">
    <source>
        <dbReference type="ARBA" id="ARBA00022490"/>
    </source>
</evidence>
<dbReference type="Pfam" id="PF00005">
    <property type="entry name" value="ABC_tran"/>
    <property type="match status" value="1"/>
</dbReference>
<proteinExistence type="inferred from homology"/>
<evidence type="ECO:0000256" key="2">
    <source>
        <dbReference type="ARBA" id="ARBA00005417"/>
    </source>
</evidence>
<dbReference type="OrthoDB" id="10250817at2759"/>
<dbReference type="PROSITE" id="PS00211">
    <property type="entry name" value="ABC_TRANSPORTER_1"/>
    <property type="match status" value="1"/>
</dbReference>
<dbReference type="GO" id="GO:0005525">
    <property type="term" value="F:GTP binding"/>
    <property type="evidence" value="ECO:0007669"/>
    <property type="project" value="UniProtKB-KW"/>
</dbReference>
<dbReference type="SMART" id="SM00962">
    <property type="entry name" value="SRP54"/>
    <property type="match status" value="1"/>
</dbReference>
<comment type="similarity">
    <text evidence="2">Belongs to the ABC transporter superfamily.</text>
</comment>
<keyword evidence="12" id="KW-0675">Receptor</keyword>
<dbReference type="NCBIfam" id="TIGR00064">
    <property type="entry name" value="ftsY"/>
    <property type="match status" value="1"/>
</dbReference>
<dbReference type="GO" id="GO:0005524">
    <property type="term" value="F:ATP binding"/>
    <property type="evidence" value="ECO:0007669"/>
    <property type="project" value="UniProtKB-KW"/>
</dbReference>
<feature type="non-terminal residue" evidence="13">
    <location>
        <position position="497"/>
    </location>
</feature>
<dbReference type="InterPro" id="IPR003439">
    <property type="entry name" value="ABC_transporter-like_ATP-bd"/>
</dbReference>
<dbReference type="GO" id="GO:0003924">
    <property type="term" value="F:GTPase activity"/>
    <property type="evidence" value="ECO:0007669"/>
    <property type="project" value="TreeGrafter"/>
</dbReference>
<evidence type="ECO:0000256" key="3">
    <source>
        <dbReference type="ARBA" id="ARBA00008531"/>
    </source>
</evidence>
<comment type="similarity">
    <text evidence="3">Belongs to the GTP-binding SRP family.</text>
</comment>
<evidence type="ECO:0000256" key="8">
    <source>
        <dbReference type="ARBA" id="ARBA00022801"/>
    </source>
</evidence>
<dbReference type="PROSITE" id="PS50893">
    <property type="entry name" value="ABC_TRANSPORTER_2"/>
    <property type="match status" value="1"/>
</dbReference>
<dbReference type="PANTHER" id="PTHR43134">
    <property type="entry name" value="SIGNAL RECOGNITION PARTICLE RECEPTOR SUBUNIT ALPHA"/>
    <property type="match status" value="1"/>
</dbReference>
<dbReference type="SMART" id="SM00382">
    <property type="entry name" value="AAA"/>
    <property type="match status" value="2"/>
</dbReference>
<keyword evidence="11" id="KW-0472">Membrane</keyword>
<dbReference type="InterPro" id="IPR000897">
    <property type="entry name" value="SRP54_GTPase_dom"/>
</dbReference>
<keyword evidence="6" id="KW-0963">Cytoplasm</keyword>
<name>A0A7R8WRC3_9CRUS</name>
<dbReference type="InterPro" id="IPR013822">
    <property type="entry name" value="Signal_recog_particl_SRP54_hlx"/>
</dbReference>
<organism evidence="13">
    <name type="scientific">Cyprideis torosa</name>
    <dbReference type="NCBI Taxonomy" id="163714"/>
    <lineage>
        <taxon>Eukaryota</taxon>
        <taxon>Metazoa</taxon>
        <taxon>Ecdysozoa</taxon>
        <taxon>Arthropoda</taxon>
        <taxon>Crustacea</taxon>
        <taxon>Oligostraca</taxon>
        <taxon>Ostracoda</taxon>
        <taxon>Podocopa</taxon>
        <taxon>Podocopida</taxon>
        <taxon>Cytherocopina</taxon>
        <taxon>Cytheroidea</taxon>
        <taxon>Cytherideidae</taxon>
        <taxon>Cyprideis</taxon>
    </lineage>
</organism>
<keyword evidence="9" id="KW-0067">ATP-binding</keyword>
<dbReference type="InterPro" id="IPR027417">
    <property type="entry name" value="P-loop_NTPase"/>
</dbReference>
<protein>
    <recommendedName>
        <fullName evidence="4">Cell division ATP-binding protein FtsE</fullName>
    </recommendedName>
</protein>
<dbReference type="NCBIfam" id="TIGR02673">
    <property type="entry name" value="FtsE"/>
    <property type="match status" value="1"/>
</dbReference>
<dbReference type="InterPro" id="IPR042101">
    <property type="entry name" value="SRP54_N_sf"/>
</dbReference>
<dbReference type="InterPro" id="IPR004390">
    <property type="entry name" value="SR_rcpt_FtsY"/>
</dbReference>
<evidence type="ECO:0000256" key="12">
    <source>
        <dbReference type="ARBA" id="ARBA00023170"/>
    </source>
</evidence>
<dbReference type="GO" id="GO:0016887">
    <property type="term" value="F:ATP hydrolysis activity"/>
    <property type="evidence" value="ECO:0007669"/>
    <property type="project" value="InterPro"/>
</dbReference>
<sequence length="497" mass="53704">KNEQDSDKATAPTGGLFARLKSGLSKTSNTLTAGLVGRKKIDDELLEDLETQLLMADVGVDATDRIIRQLTARVKRNELADGDALYHALAELMTDSLSRSDVPLIIPESDDPFVILVVGINGAGKTTSIGKLAKHLQTAGYSVMLAAGDTFRAAAVEQLQTWGERNHVPVISQGSGADSASVIFDALQSAKARNIDVLIADTAGRLHTQDHLMSELQKVKRVMGKLDANAPHETLLVVDGGTGQNALKQAEAFHASMNLTGLAVTKLDGTAKARYARRMITLKHLGKSYAGGHDALLDINLHIGRGELTFLTGHSGAGKSSLLRMLALIDRPTRGSMKVNGHEISRLPNSAIPAYRRSLGIIFQDHRLLSDRTIFDNIALPLQISGQPQELIQRRVRASLDKVGLLSKENEFPAALSSGQQQRIGIARAIINKPAILLADEPTGNLDPDLSREIMNLFVQFNQVGVTVLIASHDHHLIESFDHRIIELSNGQIVGEH</sequence>
<evidence type="ECO:0000256" key="11">
    <source>
        <dbReference type="ARBA" id="ARBA00023136"/>
    </source>
</evidence>
<keyword evidence="10" id="KW-0342">GTP-binding</keyword>
<evidence type="ECO:0000256" key="1">
    <source>
        <dbReference type="ARBA" id="ARBA00004413"/>
    </source>
</evidence>
<dbReference type="GO" id="GO:0006614">
    <property type="term" value="P:SRP-dependent cotranslational protein targeting to membrane"/>
    <property type="evidence" value="ECO:0007669"/>
    <property type="project" value="InterPro"/>
</dbReference>
<reference evidence="13" key="1">
    <citation type="submission" date="2020-11" db="EMBL/GenBank/DDBJ databases">
        <authorList>
            <person name="Tran Van P."/>
        </authorList>
    </citation>
    <scope>NUCLEOTIDE SEQUENCE</scope>
</reference>
<dbReference type="GO" id="GO:0005886">
    <property type="term" value="C:plasma membrane"/>
    <property type="evidence" value="ECO:0007669"/>
    <property type="project" value="UniProtKB-SubCell"/>
</dbReference>
<evidence type="ECO:0000256" key="7">
    <source>
        <dbReference type="ARBA" id="ARBA00022741"/>
    </source>
</evidence>
<dbReference type="SMART" id="SM00963">
    <property type="entry name" value="SRP54_N"/>
    <property type="match status" value="1"/>
</dbReference>
<gene>
    <name evidence="13" type="ORF">CTOB1V02_LOCUS14540</name>
</gene>
<dbReference type="GO" id="GO:0051301">
    <property type="term" value="P:cell division"/>
    <property type="evidence" value="ECO:0007669"/>
    <property type="project" value="InterPro"/>
</dbReference>
<dbReference type="Gene3D" id="1.20.120.140">
    <property type="entry name" value="Signal recognition particle SRP54, nucleotide-binding domain"/>
    <property type="match status" value="1"/>
</dbReference>
<dbReference type="Pfam" id="PF00448">
    <property type="entry name" value="SRP54"/>
    <property type="match status" value="1"/>
</dbReference>
<evidence type="ECO:0000256" key="4">
    <source>
        <dbReference type="ARBA" id="ARBA00020019"/>
    </source>
</evidence>
<dbReference type="SUPFAM" id="SSF47364">
    <property type="entry name" value="Domain of the SRP/SRP receptor G-proteins"/>
    <property type="match status" value="1"/>
</dbReference>
<accession>A0A7R8WRC3</accession>
<keyword evidence="5" id="KW-1003">Cell membrane</keyword>
<dbReference type="FunFam" id="3.40.50.300:FF:000053">
    <property type="entry name" value="Signal recognition particle receptor FtsY"/>
    <property type="match status" value="1"/>
</dbReference>
<dbReference type="SUPFAM" id="SSF52540">
    <property type="entry name" value="P-loop containing nucleoside triphosphate hydrolases"/>
    <property type="match status" value="2"/>
</dbReference>
<dbReference type="Gene3D" id="3.40.50.300">
    <property type="entry name" value="P-loop containing nucleotide triphosphate hydrolases"/>
    <property type="match status" value="2"/>
</dbReference>
<dbReference type="AlphaFoldDB" id="A0A7R8WRC3"/>
<dbReference type="PANTHER" id="PTHR43134:SF1">
    <property type="entry name" value="SIGNAL RECOGNITION PARTICLE RECEPTOR SUBUNIT ALPHA"/>
    <property type="match status" value="1"/>
</dbReference>
<evidence type="ECO:0000313" key="13">
    <source>
        <dbReference type="EMBL" id="CAD7236725.1"/>
    </source>
</evidence>
<dbReference type="InterPro" id="IPR036225">
    <property type="entry name" value="SRP/SRP_N"/>
</dbReference>
<dbReference type="Pfam" id="PF02881">
    <property type="entry name" value="SRP54_N"/>
    <property type="match status" value="1"/>
</dbReference>
<dbReference type="FunFam" id="3.40.50.300:FF:000056">
    <property type="entry name" value="Cell division ATP-binding protein FtsE"/>
    <property type="match status" value="1"/>
</dbReference>
<dbReference type="EMBL" id="OB681419">
    <property type="protein sequence ID" value="CAD7236725.1"/>
    <property type="molecule type" value="Genomic_DNA"/>
</dbReference>
<dbReference type="InterPro" id="IPR005286">
    <property type="entry name" value="Cell_div_FtsE"/>
</dbReference>
<dbReference type="InterPro" id="IPR003593">
    <property type="entry name" value="AAA+_ATPase"/>
</dbReference>
<keyword evidence="7" id="KW-0547">Nucleotide-binding</keyword>